<evidence type="ECO:0000313" key="2">
    <source>
        <dbReference type="Proteomes" id="UP000269945"/>
    </source>
</evidence>
<evidence type="ECO:0000313" key="1">
    <source>
        <dbReference type="EMBL" id="VCX42126.1"/>
    </source>
</evidence>
<sequence length="70" mass="7386">MGLIFGNTYRAQSTSALLAPNLLCDAECLTASLNLFSILPAGPTPAVAQLGAVEGQGQSSMRKRMKSFRL</sequence>
<accession>A0A9X9MCG2</accession>
<dbReference type="Proteomes" id="UP000269945">
    <property type="component" value="Unassembled WGS sequence"/>
</dbReference>
<name>A0A9X9MCG2_GULGU</name>
<dbReference type="EMBL" id="CYRY02046416">
    <property type="protein sequence ID" value="VCX42126.1"/>
    <property type="molecule type" value="Genomic_DNA"/>
</dbReference>
<protein>
    <submittedName>
        <fullName evidence="1">Uncharacterized protein</fullName>
    </submittedName>
</protein>
<proteinExistence type="predicted"/>
<comment type="caution">
    <text evidence="1">The sequence shown here is derived from an EMBL/GenBank/DDBJ whole genome shotgun (WGS) entry which is preliminary data.</text>
</comment>
<reference evidence="1 2" key="1">
    <citation type="submission" date="2018-10" db="EMBL/GenBank/DDBJ databases">
        <authorList>
            <person name="Ekblom R."/>
            <person name="Jareborg N."/>
        </authorList>
    </citation>
    <scope>NUCLEOTIDE SEQUENCE [LARGE SCALE GENOMIC DNA]</scope>
    <source>
        <tissue evidence="1">Muscle</tissue>
    </source>
</reference>
<organism evidence="1 2">
    <name type="scientific">Gulo gulo</name>
    <name type="common">Wolverine</name>
    <name type="synonym">Gluton</name>
    <dbReference type="NCBI Taxonomy" id="48420"/>
    <lineage>
        <taxon>Eukaryota</taxon>
        <taxon>Metazoa</taxon>
        <taxon>Chordata</taxon>
        <taxon>Craniata</taxon>
        <taxon>Vertebrata</taxon>
        <taxon>Euteleostomi</taxon>
        <taxon>Mammalia</taxon>
        <taxon>Eutheria</taxon>
        <taxon>Laurasiatheria</taxon>
        <taxon>Carnivora</taxon>
        <taxon>Caniformia</taxon>
        <taxon>Musteloidea</taxon>
        <taxon>Mustelidae</taxon>
        <taxon>Guloninae</taxon>
        <taxon>Gulo</taxon>
    </lineage>
</organism>
<keyword evidence="2" id="KW-1185">Reference proteome</keyword>
<gene>
    <name evidence="1" type="ORF">BN2614_LOCUS6</name>
</gene>
<dbReference type="AlphaFoldDB" id="A0A9X9MCG2"/>